<dbReference type="KEGG" id="pmm:PMM1677"/>
<dbReference type="STRING" id="59919.PMM1677"/>
<accession>Q7UZI8</accession>
<dbReference type="Proteomes" id="UP000001026">
    <property type="component" value="Chromosome"/>
</dbReference>
<reference evidence="2 3" key="1">
    <citation type="journal article" date="2003" name="Nature">
        <title>Genome divergence in two Prochlorococcus ecotypes reflects oceanic niche differentiation.</title>
        <authorList>
            <person name="Rocap G."/>
            <person name="Larimer F.W."/>
            <person name="Lamerdin J.E."/>
            <person name="Malfatti S."/>
            <person name="Chain P."/>
            <person name="Ahlgren N.A."/>
            <person name="Arellano A."/>
            <person name="Coleman M."/>
            <person name="Hauser L."/>
            <person name="Hess W.R."/>
            <person name="Johnson Z.I."/>
            <person name="Land M.L."/>
            <person name="Lindell D."/>
            <person name="Post A.F."/>
            <person name="Regala W."/>
            <person name="Shah M."/>
            <person name="Shaw S.L."/>
            <person name="Steglich C."/>
            <person name="Sullivan M.B."/>
            <person name="Ting C.S."/>
            <person name="Tolonen A."/>
            <person name="Webb E.A."/>
            <person name="Zinser E.R."/>
            <person name="Chisholm S.W."/>
        </authorList>
    </citation>
    <scope>NUCLEOTIDE SEQUENCE [LARGE SCALE GENOMIC DNA]</scope>
    <source>
        <strain evidence="3">CCMP1986 / NIES-2087 / MED4</strain>
    </source>
</reference>
<evidence type="ECO:0000259" key="1">
    <source>
        <dbReference type="SMART" id="SM00731"/>
    </source>
</evidence>
<dbReference type="eggNOG" id="COG3091">
    <property type="taxonomic scope" value="Bacteria"/>
</dbReference>
<dbReference type="InterPro" id="IPR006640">
    <property type="entry name" value="SprT-like_domain"/>
</dbReference>
<dbReference type="InterPro" id="IPR044245">
    <property type="entry name" value="Spartan"/>
</dbReference>
<dbReference type="GO" id="GO:0004222">
    <property type="term" value="F:metalloendopeptidase activity"/>
    <property type="evidence" value="ECO:0007669"/>
    <property type="project" value="InterPro"/>
</dbReference>
<feature type="domain" description="SprT-like" evidence="1">
    <location>
        <begin position="6"/>
        <end position="166"/>
    </location>
</feature>
<organism evidence="2 3">
    <name type="scientific">Prochlorococcus marinus subsp. pastoris (strain CCMP1986 / NIES-2087 / MED4)</name>
    <dbReference type="NCBI Taxonomy" id="59919"/>
    <lineage>
        <taxon>Bacteria</taxon>
        <taxon>Bacillati</taxon>
        <taxon>Cyanobacteriota</taxon>
        <taxon>Cyanophyceae</taxon>
        <taxon>Synechococcales</taxon>
        <taxon>Prochlorococcaceae</taxon>
        <taxon>Prochlorococcus</taxon>
    </lineage>
</organism>
<dbReference type="GO" id="GO:0031593">
    <property type="term" value="F:polyubiquitin modification-dependent protein binding"/>
    <property type="evidence" value="ECO:0007669"/>
    <property type="project" value="TreeGrafter"/>
</dbReference>
<name>Q7UZI8_PROMP</name>
<sequence>MIMSLIPLLPVFHKFNRQFFDQSLTTNREPLVKVRWSDNRLKTTAGFYKRKQLKGVIDSEIILSKPILSKLSCNEIHSTLCHEMIHAWVDRILNINEIHGPNFLSKMNEINKAENNFQISIRHNFPVERKALKYTGKCLNCGEKYMYRKRIKNIACKKCCNLFFNGSWNKKCLILFD</sequence>
<dbReference type="HOGENOM" id="CLU_127099_0_0_3"/>
<dbReference type="GO" id="GO:0006974">
    <property type="term" value="P:DNA damage response"/>
    <property type="evidence" value="ECO:0007669"/>
    <property type="project" value="InterPro"/>
</dbReference>
<dbReference type="EMBL" id="BX548174">
    <property type="protein sequence ID" value="CAE20136.1"/>
    <property type="molecule type" value="Genomic_DNA"/>
</dbReference>
<dbReference type="GO" id="GO:0003697">
    <property type="term" value="F:single-stranded DNA binding"/>
    <property type="evidence" value="ECO:0007669"/>
    <property type="project" value="InterPro"/>
</dbReference>
<dbReference type="PANTHER" id="PTHR21220:SF0">
    <property type="entry name" value="DNA-DEPENDENT METALLOPROTEASE SPRTN"/>
    <property type="match status" value="1"/>
</dbReference>
<gene>
    <name evidence="2" type="ordered locus">PMM1677</name>
</gene>
<dbReference type="PANTHER" id="PTHR21220">
    <property type="entry name" value="DNA-DEPENDENT METALLOPROTEASE SPRTN"/>
    <property type="match status" value="1"/>
</dbReference>
<dbReference type="AlphaFoldDB" id="Q7UZI8"/>
<proteinExistence type="predicted"/>
<dbReference type="SMART" id="SM00731">
    <property type="entry name" value="SprT"/>
    <property type="match status" value="1"/>
</dbReference>
<dbReference type="Pfam" id="PF10263">
    <property type="entry name" value="SprT-like"/>
    <property type="match status" value="1"/>
</dbReference>
<evidence type="ECO:0000313" key="2">
    <source>
        <dbReference type="EMBL" id="CAE20136.1"/>
    </source>
</evidence>
<protein>
    <recommendedName>
        <fullName evidence="1">SprT-like domain-containing protein</fullName>
    </recommendedName>
</protein>
<evidence type="ECO:0000313" key="3">
    <source>
        <dbReference type="Proteomes" id="UP000001026"/>
    </source>
</evidence>